<reference evidence="1 2" key="1">
    <citation type="submission" date="2017-05" db="EMBL/GenBank/DDBJ databases">
        <title>The Genome Sequence of Enterococcus sp. 8G7_MSG3316.</title>
        <authorList>
            <consortium name="The Broad Institute Genomics Platform"/>
            <consortium name="The Broad Institute Genomic Center for Infectious Diseases"/>
            <person name="Earl A."/>
            <person name="Manson A."/>
            <person name="Schwartman J."/>
            <person name="Gilmore M."/>
            <person name="Abouelleil A."/>
            <person name="Cao P."/>
            <person name="Chapman S."/>
            <person name="Cusick C."/>
            <person name="Shea T."/>
            <person name="Young S."/>
            <person name="Neafsey D."/>
            <person name="Nusbaum C."/>
            <person name="Birren B."/>
        </authorList>
    </citation>
    <scope>NUCLEOTIDE SEQUENCE [LARGE SCALE GENOMIC DNA]</scope>
    <source>
        <strain evidence="1 2">8G7_MSG3316</strain>
    </source>
</reference>
<dbReference type="Proteomes" id="UP000195043">
    <property type="component" value="Unassembled WGS sequence"/>
</dbReference>
<proteinExistence type="predicted"/>
<evidence type="ECO:0000313" key="1">
    <source>
        <dbReference type="EMBL" id="OTN76994.1"/>
    </source>
</evidence>
<dbReference type="EMBL" id="NGKU01000001">
    <property type="protein sequence ID" value="OTN76994.1"/>
    <property type="molecule type" value="Genomic_DNA"/>
</dbReference>
<organism evidence="1 2">
    <name type="scientific">Candidatus Enterococcus testudinis</name>
    <dbReference type="NCBI Taxonomy" id="1834191"/>
    <lineage>
        <taxon>Bacteria</taxon>
        <taxon>Bacillati</taxon>
        <taxon>Bacillota</taxon>
        <taxon>Bacilli</taxon>
        <taxon>Lactobacillales</taxon>
        <taxon>Enterococcaceae</taxon>
        <taxon>Enterococcus</taxon>
    </lineage>
</organism>
<evidence type="ECO:0008006" key="3">
    <source>
        <dbReference type="Google" id="ProtNLM"/>
    </source>
</evidence>
<dbReference type="AlphaFoldDB" id="A0A242A7J4"/>
<protein>
    <recommendedName>
        <fullName evidence="3">HMA domain-containing protein</fullName>
    </recommendedName>
</protein>
<name>A0A242A7J4_9ENTE</name>
<dbReference type="OrthoDB" id="2881498at2"/>
<dbReference type="STRING" id="1834191.A5886_002074"/>
<comment type="caution">
    <text evidence="1">The sequence shown here is derived from an EMBL/GenBank/DDBJ whole genome shotgun (WGS) entry which is preliminary data.</text>
</comment>
<gene>
    <name evidence="1" type="ORF">A5886_002074</name>
</gene>
<evidence type="ECO:0000313" key="2">
    <source>
        <dbReference type="Proteomes" id="UP000195043"/>
    </source>
</evidence>
<keyword evidence="2" id="KW-1185">Reference proteome</keyword>
<dbReference type="RefSeq" id="WP_086275070.1">
    <property type="nucleotide sequence ID" value="NZ_NGKU01000001.1"/>
</dbReference>
<accession>A0A242A7J4</accession>
<sequence length="72" mass="8079">MIIVNSAMQQDNIKQLLEGLAGDATFTFKEKKGIQLVFETTAEDKEQAVKTAKDAIKNTDWGRVLYFNVVSQ</sequence>